<dbReference type="PROSITE" id="PS51257">
    <property type="entry name" value="PROKAR_LIPOPROTEIN"/>
    <property type="match status" value="1"/>
</dbReference>
<dbReference type="PANTHER" id="PTHR42852">
    <property type="entry name" value="THIOL:DISULFIDE INTERCHANGE PROTEIN DSBE"/>
    <property type="match status" value="1"/>
</dbReference>
<dbReference type="GO" id="GO:0016491">
    <property type="term" value="F:oxidoreductase activity"/>
    <property type="evidence" value="ECO:0007669"/>
    <property type="project" value="InterPro"/>
</dbReference>
<dbReference type="SUPFAM" id="SSF52833">
    <property type="entry name" value="Thioredoxin-like"/>
    <property type="match status" value="1"/>
</dbReference>
<dbReference type="InterPro" id="IPR036249">
    <property type="entry name" value="Thioredoxin-like_sf"/>
</dbReference>
<gene>
    <name evidence="2" type="ORF">EVA_15237</name>
</gene>
<proteinExistence type="predicted"/>
<dbReference type="InterPro" id="IPR050553">
    <property type="entry name" value="Thioredoxin_ResA/DsbE_sf"/>
</dbReference>
<dbReference type="EMBL" id="AMCI01005171">
    <property type="protein sequence ID" value="EJW96657.1"/>
    <property type="molecule type" value="Genomic_DNA"/>
</dbReference>
<dbReference type="Pfam" id="PF00578">
    <property type="entry name" value="AhpC-TSA"/>
    <property type="match status" value="1"/>
</dbReference>
<sequence length="176" mass="19622">MQMCIKFKQALLGAFCCCLLTACLSEDESDSEAGSLKAGDTVPAFTVVMNDGEPLSSAELRGEVAVILFFNTRCKDCQQELPVIQRIYEDYGSRIRLVGISREDGLASVTNYWQAFGLTFPFSPQEGRDVYALFAQSRIPRVYLVDRTLTIRKVYADSPLATYEDLSADLDFLLSE</sequence>
<dbReference type="PANTHER" id="PTHR42852:SF17">
    <property type="entry name" value="THIOREDOXIN-LIKE PROTEIN HI_1115"/>
    <property type="match status" value="1"/>
</dbReference>
<dbReference type="CDD" id="cd02966">
    <property type="entry name" value="TlpA_like_family"/>
    <property type="match status" value="1"/>
</dbReference>
<protein>
    <submittedName>
        <fullName evidence="2">Antioxidant, AhpC/TSA family</fullName>
    </submittedName>
</protein>
<dbReference type="Gene3D" id="3.40.30.10">
    <property type="entry name" value="Glutaredoxin"/>
    <property type="match status" value="1"/>
</dbReference>
<dbReference type="GO" id="GO:0016209">
    <property type="term" value="F:antioxidant activity"/>
    <property type="evidence" value="ECO:0007669"/>
    <property type="project" value="InterPro"/>
</dbReference>
<dbReference type="AlphaFoldDB" id="J9G4B8"/>
<evidence type="ECO:0000313" key="2">
    <source>
        <dbReference type="EMBL" id="EJW96657.1"/>
    </source>
</evidence>
<dbReference type="PROSITE" id="PS51352">
    <property type="entry name" value="THIOREDOXIN_2"/>
    <property type="match status" value="1"/>
</dbReference>
<dbReference type="InterPro" id="IPR000866">
    <property type="entry name" value="AhpC/TSA"/>
</dbReference>
<feature type="domain" description="Thioredoxin" evidence="1">
    <location>
        <begin position="36"/>
        <end position="175"/>
    </location>
</feature>
<organism evidence="2">
    <name type="scientific">gut metagenome</name>
    <dbReference type="NCBI Taxonomy" id="749906"/>
    <lineage>
        <taxon>unclassified sequences</taxon>
        <taxon>metagenomes</taxon>
        <taxon>organismal metagenomes</taxon>
    </lineage>
</organism>
<comment type="caution">
    <text evidence="2">The sequence shown here is derived from an EMBL/GenBank/DDBJ whole genome shotgun (WGS) entry which is preliminary data.</text>
</comment>
<dbReference type="InterPro" id="IPR013766">
    <property type="entry name" value="Thioredoxin_domain"/>
</dbReference>
<evidence type="ECO:0000259" key="1">
    <source>
        <dbReference type="PROSITE" id="PS51352"/>
    </source>
</evidence>
<reference evidence="2" key="1">
    <citation type="journal article" date="2012" name="PLoS ONE">
        <title>Gene sets for utilization of primary and secondary nutrition supplies in the distal gut of endangered iberian lynx.</title>
        <authorList>
            <person name="Alcaide M."/>
            <person name="Messina E."/>
            <person name="Richter M."/>
            <person name="Bargiela R."/>
            <person name="Peplies J."/>
            <person name="Huws S.A."/>
            <person name="Newbold C.J."/>
            <person name="Golyshin P.N."/>
            <person name="Simon M.A."/>
            <person name="Lopez G."/>
            <person name="Yakimov M.M."/>
            <person name="Ferrer M."/>
        </authorList>
    </citation>
    <scope>NUCLEOTIDE SEQUENCE</scope>
</reference>
<name>J9G4B8_9ZZZZ</name>
<accession>J9G4B8</accession>